<reference evidence="12 13" key="1">
    <citation type="submission" date="2014-04" db="EMBL/GenBank/DDBJ databases">
        <title>Genome assembly of Hyalangium minutum DSM 14724.</title>
        <authorList>
            <person name="Sharma G."/>
            <person name="Subramanian S."/>
        </authorList>
    </citation>
    <scope>NUCLEOTIDE SEQUENCE [LARGE SCALE GENOMIC DNA]</scope>
    <source>
        <strain evidence="12 13">DSM 14724</strain>
    </source>
</reference>
<evidence type="ECO:0000256" key="1">
    <source>
        <dbReference type="ARBA" id="ARBA00004496"/>
    </source>
</evidence>
<name>A0A085WP38_9BACT</name>
<evidence type="ECO:0000256" key="8">
    <source>
        <dbReference type="ARBA" id="ARBA00022840"/>
    </source>
</evidence>
<dbReference type="Proteomes" id="UP000028725">
    <property type="component" value="Unassembled WGS sequence"/>
</dbReference>
<keyword evidence="4" id="KW-0963">Cytoplasm</keyword>
<comment type="subcellular location">
    <subcellularLocation>
        <location evidence="1">Cytoplasm</location>
    </subcellularLocation>
</comment>
<keyword evidence="8" id="KW-0067">ATP-binding</keyword>
<evidence type="ECO:0000256" key="3">
    <source>
        <dbReference type="ARBA" id="ARBA00019010"/>
    </source>
</evidence>
<comment type="similarity">
    <text evidence="2">Belongs to the TsaE family.</text>
</comment>
<keyword evidence="7" id="KW-0547">Nucleotide-binding</keyword>
<dbReference type="SUPFAM" id="SSF52540">
    <property type="entry name" value="P-loop containing nucleoside triphosphate hydrolases"/>
    <property type="match status" value="1"/>
</dbReference>
<evidence type="ECO:0000256" key="4">
    <source>
        <dbReference type="ARBA" id="ARBA00022490"/>
    </source>
</evidence>
<evidence type="ECO:0000256" key="9">
    <source>
        <dbReference type="ARBA" id="ARBA00022842"/>
    </source>
</evidence>
<dbReference type="Pfam" id="PF02367">
    <property type="entry name" value="TsaE"/>
    <property type="match status" value="1"/>
</dbReference>
<dbReference type="STRING" id="394096.DB31_6426"/>
<evidence type="ECO:0000313" key="12">
    <source>
        <dbReference type="EMBL" id="KFE69451.1"/>
    </source>
</evidence>
<proteinExistence type="inferred from homology"/>
<dbReference type="InterPro" id="IPR003442">
    <property type="entry name" value="T6A_TsaE"/>
</dbReference>
<dbReference type="GO" id="GO:0046872">
    <property type="term" value="F:metal ion binding"/>
    <property type="evidence" value="ECO:0007669"/>
    <property type="project" value="UniProtKB-KW"/>
</dbReference>
<dbReference type="Gene3D" id="3.40.50.300">
    <property type="entry name" value="P-loop containing nucleotide triphosphate hydrolases"/>
    <property type="match status" value="1"/>
</dbReference>
<dbReference type="GO" id="GO:0002949">
    <property type="term" value="P:tRNA threonylcarbamoyladenosine modification"/>
    <property type="evidence" value="ECO:0007669"/>
    <property type="project" value="InterPro"/>
</dbReference>
<dbReference type="EMBL" id="JMCB01000004">
    <property type="protein sequence ID" value="KFE69451.1"/>
    <property type="molecule type" value="Genomic_DNA"/>
</dbReference>
<dbReference type="InterPro" id="IPR027417">
    <property type="entry name" value="P-loop_NTPase"/>
</dbReference>
<evidence type="ECO:0000256" key="7">
    <source>
        <dbReference type="ARBA" id="ARBA00022741"/>
    </source>
</evidence>
<dbReference type="GO" id="GO:0005524">
    <property type="term" value="F:ATP binding"/>
    <property type="evidence" value="ECO:0007669"/>
    <property type="project" value="UniProtKB-KW"/>
</dbReference>
<keyword evidence="5" id="KW-0819">tRNA processing</keyword>
<organism evidence="12 13">
    <name type="scientific">Hyalangium minutum</name>
    <dbReference type="NCBI Taxonomy" id="394096"/>
    <lineage>
        <taxon>Bacteria</taxon>
        <taxon>Pseudomonadati</taxon>
        <taxon>Myxococcota</taxon>
        <taxon>Myxococcia</taxon>
        <taxon>Myxococcales</taxon>
        <taxon>Cystobacterineae</taxon>
        <taxon>Archangiaceae</taxon>
        <taxon>Hyalangium</taxon>
    </lineage>
</organism>
<dbReference type="PATRIC" id="fig|394096.3.peg.2525"/>
<gene>
    <name evidence="12" type="ORF">DB31_6426</name>
</gene>
<evidence type="ECO:0000256" key="6">
    <source>
        <dbReference type="ARBA" id="ARBA00022723"/>
    </source>
</evidence>
<evidence type="ECO:0000256" key="10">
    <source>
        <dbReference type="ARBA" id="ARBA00032441"/>
    </source>
</evidence>
<dbReference type="PANTHER" id="PTHR33540:SF2">
    <property type="entry name" value="TRNA THREONYLCARBAMOYLADENOSINE BIOSYNTHESIS PROTEIN TSAE"/>
    <property type="match status" value="1"/>
</dbReference>
<evidence type="ECO:0000256" key="11">
    <source>
        <dbReference type="SAM" id="MobiDB-lite"/>
    </source>
</evidence>
<dbReference type="AlphaFoldDB" id="A0A085WP38"/>
<keyword evidence="13" id="KW-1185">Reference proteome</keyword>
<dbReference type="NCBIfam" id="TIGR00150">
    <property type="entry name" value="T6A_YjeE"/>
    <property type="match status" value="1"/>
</dbReference>
<comment type="caution">
    <text evidence="12">The sequence shown here is derived from an EMBL/GenBank/DDBJ whole genome shotgun (WGS) entry which is preliminary data.</text>
</comment>
<evidence type="ECO:0000256" key="2">
    <source>
        <dbReference type="ARBA" id="ARBA00007599"/>
    </source>
</evidence>
<feature type="region of interest" description="Disordered" evidence="11">
    <location>
        <begin position="1"/>
        <end position="26"/>
    </location>
</feature>
<keyword evidence="9" id="KW-0460">Magnesium</keyword>
<accession>A0A085WP38</accession>
<evidence type="ECO:0000313" key="13">
    <source>
        <dbReference type="Proteomes" id="UP000028725"/>
    </source>
</evidence>
<dbReference type="GO" id="GO:0005737">
    <property type="term" value="C:cytoplasm"/>
    <property type="evidence" value="ECO:0007669"/>
    <property type="project" value="UniProtKB-SubCell"/>
</dbReference>
<protein>
    <recommendedName>
        <fullName evidence="3">tRNA threonylcarbamoyladenosine biosynthesis protein TsaE</fullName>
    </recommendedName>
    <alternativeName>
        <fullName evidence="10">t(6)A37 threonylcarbamoyladenosine biosynthesis protein TsaE</fullName>
    </alternativeName>
</protein>
<dbReference type="PANTHER" id="PTHR33540">
    <property type="entry name" value="TRNA THREONYLCARBAMOYLADENOSINE BIOSYNTHESIS PROTEIN TSAE"/>
    <property type="match status" value="1"/>
</dbReference>
<keyword evidence="6" id="KW-0479">Metal-binding</keyword>
<evidence type="ECO:0000256" key="5">
    <source>
        <dbReference type="ARBA" id="ARBA00022694"/>
    </source>
</evidence>
<sequence>MRRLDAVGKMSAPSLTRTLRSESPEETHRMGVRLGELLQPGDFVGLIGDLGAGKTHLVRGVAEGAQVARSEVASPTFAIVYPYRGRIPLYHADLYRIADYDELYATGFLDLIGGDGAVLVEWLDRVPQAAPREYLRLTLRPVADDARELHAEAFGSRPAELLSRWAP</sequence>